<dbReference type="Proteomes" id="UP001064048">
    <property type="component" value="Chromosome 4"/>
</dbReference>
<organism evidence="1 2">
    <name type="scientific">Choristoneura fumiferana</name>
    <name type="common">Spruce budworm moth</name>
    <name type="synonym">Archips fumiferana</name>
    <dbReference type="NCBI Taxonomy" id="7141"/>
    <lineage>
        <taxon>Eukaryota</taxon>
        <taxon>Metazoa</taxon>
        <taxon>Ecdysozoa</taxon>
        <taxon>Arthropoda</taxon>
        <taxon>Hexapoda</taxon>
        <taxon>Insecta</taxon>
        <taxon>Pterygota</taxon>
        <taxon>Neoptera</taxon>
        <taxon>Endopterygota</taxon>
        <taxon>Lepidoptera</taxon>
        <taxon>Glossata</taxon>
        <taxon>Ditrysia</taxon>
        <taxon>Tortricoidea</taxon>
        <taxon>Tortricidae</taxon>
        <taxon>Tortricinae</taxon>
        <taxon>Choristoneura</taxon>
    </lineage>
</organism>
<dbReference type="EMBL" id="CM046104">
    <property type="protein sequence ID" value="KAI8424122.1"/>
    <property type="molecule type" value="Genomic_DNA"/>
</dbReference>
<name>A0ACC0JJ26_CHOFU</name>
<keyword evidence="2" id="KW-1185">Reference proteome</keyword>
<proteinExistence type="predicted"/>
<protein>
    <submittedName>
        <fullName evidence="1">Uncharacterized protein</fullName>
    </submittedName>
</protein>
<gene>
    <name evidence="1" type="ORF">MSG28_002722</name>
</gene>
<sequence length="226" mass="24514">MKRATPGPHYWISLTRAPVFVRETGAADRPFDPRGKKSQRKPTCEFTSQKEIDKNCLLSSAACGLVPHQVVGPCAMSARIATTILLANSAVKQQCLHCCVSAGRVRQPVNYWHLRQKRKQNRIKTSAHFSIDKQCGTFCGRGIGGTSAAAISQQEDVCGWPRGRNSKSGGTWIYAGPDCSVGGGQHLITAAEISSRADAYCCVFQTASAVRVSHSHLAAKLVFLHF</sequence>
<reference evidence="1 2" key="1">
    <citation type="journal article" date="2022" name="Genome Biol. Evol.">
        <title>The Spruce Budworm Genome: Reconstructing the Evolutionary History of Antifreeze Proteins.</title>
        <authorList>
            <person name="Beliveau C."/>
            <person name="Gagne P."/>
            <person name="Picq S."/>
            <person name="Vernygora O."/>
            <person name="Keeling C.I."/>
            <person name="Pinkney K."/>
            <person name="Doucet D."/>
            <person name="Wen F."/>
            <person name="Johnston J.S."/>
            <person name="Maaroufi H."/>
            <person name="Boyle B."/>
            <person name="Laroche J."/>
            <person name="Dewar K."/>
            <person name="Juretic N."/>
            <person name="Blackburn G."/>
            <person name="Nisole A."/>
            <person name="Brunet B."/>
            <person name="Brandao M."/>
            <person name="Lumley L."/>
            <person name="Duan J."/>
            <person name="Quan G."/>
            <person name="Lucarotti C.J."/>
            <person name="Roe A.D."/>
            <person name="Sperling F.A.H."/>
            <person name="Levesque R.C."/>
            <person name="Cusson M."/>
        </authorList>
    </citation>
    <scope>NUCLEOTIDE SEQUENCE [LARGE SCALE GENOMIC DNA]</scope>
    <source>
        <strain evidence="1">Glfc:IPQL:Cfum</strain>
    </source>
</reference>
<evidence type="ECO:0000313" key="1">
    <source>
        <dbReference type="EMBL" id="KAI8424122.1"/>
    </source>
</evidence>
<accession>A0ACC0JJ26</accession>
<evidence type="ECO:0000313" key="2">
    <source>
        <dbReference type="Proteomes" id="UP001064048"/>
    </source>
</evidence>
<comment type="caution">
    <text evidence="1">The sequence shown here is derived from an EMBL/GenBank/DDBJ whole genome shotgun (WGS) entry which is preliminary data.</text>
</comment>